<dbReference type="InterPro" id="IPR050469">
    <property type="entry name" value="Diguanylate_Cyclase"/>
</dbReference>
<dbReference type="GO" id="GO:0005886">
    <property type="term" value="C:plasma membrane"/>
    <property type="evidence" value="ECO:0007669"/>
    <property type="project" value="TreeGrafter"/>
</dbReference>
<dbReference type="SUPFAM" id="SSF55073">
    <property type="entry name" value="Nucleotide cyclase"/>
    <property type="match status" value="1"/>
</dbReference>
<name>A0A5C2H8Y5_9BACT</name>
<dbReference type="InterPro" id="IPR029787">
    <property type="entry name" value="Nucleotide_cyclase"/>
</dbReference>
<protein>
    <recommendedName>
        <fullName evidence="1">diguanylate cyclase</fullName>
        <ecNumber evidence="1">2.7.7.65</ecNumber>
    </recommendedName>
</protein>
<dbReference type="InterPro" id="IPR000160">
    <property type="entry name" value="GGDEF_dom"/>
</dbReference>
<dbReference type="Pfam" id="PF00990">
    <property type="entry name" value="GGDEF"/>
    <property type="match status" value="1"/>
</dbReference>
<reference evidence="4" key="1">
    <citation type="submission" date="2019-09" db="EMBL/GenBank/DDBJ databases">
        <title>Complete genome sequencing of four Arcobacter species reveals a diverse suite of mobile elements.</title>
        <authorList>
            <person name="Miller W.G."/>
            <person name="Yee E."/>
            <person name="Bono J.L."/>
        </authorList>
    </citation>
    <scope>NUCLEOTIDE SEQUENCE [LARGE SCALE GENOMIC DNA]</scope>
    <source>
        <strain evidence="4">LMG 26638</strain>
    </source>
</reference>
<proteinExistence type="predicted"/>
<dbReference type="PROSITE" id="PS50887">
    <property type="entry name" value="GGDEF"/>
    <property type="match status" value="1"/>
</dbReference>
<dbReference type="EMBL" id="CP035928">
    <property type="protein sequence ID" value="QEP33915.1"/>
    <property type="molecule type" value="Genomic_DNA"/>
</dbReference>
<dbReference type="Proteomes" id="UP000322726">
    <property type="component" value="Chromosome"/>
</dbReference>
<keyword evidence="5" id="KW-1185">Reference proteome</keyword>
<dbReference type="SMART" id="SM00267">
    <property type="entry name" value="GGDEF"/>
    <property type="match status" value="1"/>
</dbReference>
<evidence type="ECO:0000313" key="4">
    <source>
        <dbReference type="EMBL" id="QEP33915.1"/>
    </source>
</evidence>
<dbReference type="GO" id="GO:0052621">
    <property type="term" value="F:diguanylate cyclase activity"/>
    <property type="evidence" value="ECO:0007669"/>
    <property type="project" value="UniProtKB-EC"/>
</dbReference>
<dbReference type="GO" id="GO:1902201">
    <property type="term" value="P:negative regulation of bacterial-type flagellum-dependent cell motility"/>
    <property type="evidence" value="ECO:0007669"/>
    <property type="project" value="TreeGrafter"/>
</dbReference>
<dbReference type="PANTHER" id="PTHR45138:SF9">
    <property type="entry name" value="DIGUANYLATE CYCLASE DGCM-RELATED"/>
    <property type="match status" value="1"/>
</dbReference>
<accession>A0A5C2H8Y5</accession>
<dbReference type="CDD" id="cd01949">
    <property type="entry name" value="GGDEF"/>
    <property type="match status" value="1"/>
</dbReference>
<dbReference type="KEGG" id="apai:APAC_0772"/>
<dbReference type="AlphaFoldDB" id="A0A5C2H8Y5"/>
<sequence>MKGTSILKEHFLLHIQKYDKTEHLIKEIFEYFKIMSSYTAKGYLNRMIEEDKRDIENFFNQNINDENIIPQDILSKKFIWLKKLIENIENKGTFNNTLNDELFYNWIESVEILSNEKKEFFEELKRRISINIQNLFYFLENDEYTEILPLYTSLLNIYKIILMMKDTLTVEYANNIIKKMKLDSLTQLYRKDLFEEILNKELKSQRSNDDYNYLSIVFIDIDDFKLINDKYGHYTGDKVIEKFGEIVKKNIRSSDIGFRIGGDEFAILLKNANADIAKKVALKISHDLRSYKFIFNDNISFFTSLSIGIYDIDKKIMNLLIQ</sequence>
<dbReference type="GO" id="GO:0043709">
    <property type="term" value="P:cell adhesion involved in single-species biofilm formation"/>
    <property type="evidence" value="ECO:0007669"/>
    <property type="project" value="TreeGrafter"/>
</dbReference>
<dbReference type="Gene3D" id="3.30.70.270">
    <property type="match status" value="1"/>
</dbReference>
<dbReference type="RefSeq" id="WP_170170104.1">
    <property type="nucleotide sequence ID" value="NZ_BMEF01000004.1"/>
</dbReference>
<evidence type="ECO:0000313" key="5">
    <source>
        <dbReference type="Proteomes" id="UP000322726"/>
    </source>
</evidence>
<dbReference type="EC" id="2.7.7.65" evidence="1"/>
<dbReference type="NCBIfam" id="TIGR00254">
    <property type="entry name" value="GGDEF"/>
    <property type="match status" value="1"/>
</dbReference>
<dbReference type="PANTHER" id="PTHR45138">
    <property type="entry name" value="REGULATORY COMPONENTS OF SENSORY TRANSDUCTION SYSTEM"/>
    <property type="match status" value="1"/>
</dbReference>
<organism evidence="4 5">
    <name type="scientific">Malaciobacter pacificus</name>
    <dbReference type="NCBI Taxonomy" id="1080223"/>
    <lineage>
        <taxon>Bacteria</taxon>
        <taxon>Pseudomonadati</taxon>
        <taxon>Campylobacterota</taxon>
        <taxon>Epsilonproteobacteria</taxon>
        <taxon>Campylobacterales</taxon>
        <taxon>Arcobacteraceae</taxon>
        <taxon>Malaciobacter</taxon>
    </lineage>
</organism>
<dbReference type="InterPro" id="IPR043128">
    <property type="entry name" value="Rev_trsase/Diguanyl_cyclase"/>
</dbReference>
<evidence type="ECO:0000256" key="2">
    <source>
        <dbReference type="ARBA" id="ARBA00034247"/>
    </source>
</evidence>
<gene>
    <name evidence="4" type="ORF">APAC_0772</name>
</gene>
<reference evidence="4" key="2">
    <citation type="submission" date="2019-09" db="EMBL/GenBank/DDBJ databases">
        <title>Taxonomic note: a critical rebuttal of the proposed division of the genus Arcobacter into six genera, emended descriptions of Arcobacter anaerophilus and the genus Arcobacter, and an assessment of genus-level boundaries for Epsilonproteobacteria using in silico genomic comparator tools.</title>
        <authorList>
            <person name="On S.L.W."/>
            <person name="Miller W.G."/>
            <person name="Biggs P."/>
            <person name="Cornelius A."/>
            <person name="Vandamme P."/>
        </authorList>
    </citation>
    <scope>NUCLEOTIDE SEQUENCE [LARGE SCALE GENOMIC DNA]</scope>
    <source>
        <strain evidence="4">LMG 26638</strain>
    </source>
</reference>
<comment type="catalytic activity">
    <reaction evidence="2">
        <text>2 GTP = 3',3'-c-di-GMP + 2 diphosphate</text>
        <dbReference type="Rhea" id="RHEA:24898"/>
        <dbReference type="ChEBI" id="CHEBI:33019"/>
        <dbReference type="ChEBI" id="CHEBI:37565"/>
        <dbReference type="ChEBI" id="CHEBI:58805"/>
        <dbReference type="EC" id="2.7.7.65"/>
    </reaction>
</comment>
<evidence type="ECO:0000259" key="3">
    <source>
        <dbReference type="PROSITE" id="PS50887"/>
    </source>
</evidence>
<feature type="domain" description="GGDEF" evidence="3">
    <location>
        <begin position="212"/>
        <end position="322"/>
    </location>
</feature>
<evidence type="ECO:0000256" key="1">
    <source>
        <dbReference type="ARBA" id="ARBA00012528"/>
    </source>
</evidence>